<dbReference type="Proteomes" id="UP000076727">
    <property type="component" value="Unassembled WGS sequence"/>
</dbReference>
<dbReference type="AlphaFoldDB" id="A0A165LA94"/>
<dbReference type="EMBL" id="KV429139">
    <property type="protein sequence ID" value="KZT64158.1"/>
    <property type="molecule type" value="Genomic_DNA"/>
</dbReference>
<proteinExistence type="predicted"/>
<evidence type="ECO:0000313" key="2">
    <source>
        <dbReference type="Proteomes" id="UP000076727"/>
    </source>
</evidence>
<name>A0A165LA94_9APHY</name>
<organism evidence="1 2">
    <name type="scientific">Daedalea quercina L-15889</name>
    <dbReference type="NCBI Taxonomy" id="1314783"/>
    <lineage>
        <taxon>Eukaryota</taxon>
        <taxon>Fungi</taxon>
        <taxon>Dikarya</taxon>
        <taxon>Basidiomycota</taxon>
        <taxon>Agaricomycotina</taxon>
        <taxon>Agaricomycetes</taxon>
        <taxon>Polyporales</taxon>
        <taxon>Fomitopsis</taxon>
    </lineage>
</organism>
<sequence>MRYPQCIYTLPAHTPALRPPDLHDVQLHGPDWTTCRPHAKYFLLLGQIHFCSPSLERLVFSKFSYNLLTPGGRPGLRSTAVKSFNTDTTLHVA</sequence>
<gene>
    <name evidence="1" type="ORF">DAEQUDRAFT_51248</name>
</gene>
<keyword evidence="2" id="KW-1185">Reference proteome</keyword>
<accession>A0A165LA94</accession>
<evidence type="ECO:0000313" key="1">
    <source>
        <dbReference type="EMBL" id="KZT64158.1"/>
    </source>
</evidence>
<protein>
    <submittedName>
        <fullName evidence="1">Uncharacterized protein</fullName>
    </submittedName>
</protein>
<reference evidence="1 2" key="1">
    <citation type="journal article" date="2016" name="Mol. Biol. Evol.">
        <title>Comparative Genomics of Early-Diverging Mushroom-Forming Fungi Provides Insights into the Origins of Lignocellulose Decay Capabilities.</title>
        <authorList>
            <person name="Nagy L.G."/>
            <person name="Riley R."/>
            <person name="Tritt A."/>
            <person name="Adam C."/>
            <person name="Daum C."/>
            <person name="Floudas D."/>
            <person name="Sun H."/>
            <person name="Yadav J.S."/>
            <person name="Pangilinan J."/>
            <person name="Larsson K.H."/>
            <person name="Matsuura K."/>
            <person name="Barry K."/>
            <person name="Labutti K."/>
            <person name="Kuo R."/>
            <person name="Ohm R.A."/>
            <person name="Bhattacharya S.S."/>
            <person name="Shirouzu T."/>
            <person name="Yoshinaga Y."/>
            <person name="Martin F.M."/>
            <person name="Grigoriev I.V."/>
            <person name="Hibbett D.S."/>
        </authorList>
    </citation>
    <scope>NUCLEOTIDE SEQUENCE [LARGE SCALE GENOMIC DNA]</scope>
    <source>
        <strain evidence="1 2">L-15889</strain>
    </source>
</reference>